<reference evidence="3" key="1">
    <citation type="submission" date="2003-08" db="EMBL/GenBank/DDBJ databases">
        <authorList>
            <person name="Birren B."/>
            <person name="Nusbaum C."/>
            <person name="Abebe A."/>
            <person name="Abouelleil A."/>
            <person name="Adekoya E."/>
            <person name="Ait-zahra M."/>
            <person name="Allen N."/>
            <person name="Allen T."/>
            <person name="An P."/>
            <person name="Anderson M."/>
            <person name="Anderson S."/>
            <person name="Arachchi H."/>
            <person name="Armbruster J."/>
            <person name="Bachantsang P."/>
            <person name="Baldwin J."/>
            <person name="Barry A."/>
            <person name="Bayul T."/>
            <person name="Blitshsteyn B."/>
            <person name="Bloom T."/>
            <person name="Blye J."/>
            <person name="Boguslavskiy L."/>
            <person name="Borowsky M."/>
            <person name="Boukhgalter B."/>
            <person name="Brunache A."/>
            <person name="Butler J."/>
            <person name="Calixte N."/>
            <person name="Calvo S."/>
            <person name="Camarata J."/>
            <person name="Campo K."/>
            <person name="Chang J."/>
            <person name="Cheshatsang Y."/>
            <person name="Citroen M."/>
            <person name="Collymore A."/>
            <person name="Considine T."/>
            <person name="Cook A."/>
            <person name="Cooke P."/>
            <person name="Corum B."/>
            <person name="Cuomo C."/>
            <person name="David R."/>
            <person name="Dawoe T."/>
            <person name="Degray S."/>
            <person name="Dodge S."/>
            <person name="Dooley K."/>
            <person name="Dorje P."/>
            <person name="Dorjee K."/>
            <person name="Dorris L."/>
            <person name="Duffey N."/>
            <person name="Dupes A."/>
            <person name="Elkins T."/>
            <person name="Engels R."/>
            <person name="Erickson J."/>
            <person name="Farina A."/>
            <person name="Faro S."/>
            <person name="Ferreira P."/>
            <person name="Fischer H."/>
            <person name="Fitzgerald M."/>
            <person name="Foley K."/>
            <person name="Gage D."/>
            <person name="Galagan J."/>
            <person name="Gearin G."/>
            <person name="Gnerre S."/>
            <person name="Gnirke A."/>
            <person name="Goyette A."/>
            <person name="Graham J."/>
            <person name="Grandbois E."/>
            <person name="Gyaltsen K."/>
            <person name="Hafez N."/>
            <person name="Hagopian D."/>
            <person name="Hagos B."/>
            <person name="Hall J."/>
            <person name="Hatcher B."/>
            <person name="Heller A."/>
            <person name="Higgins H."/>
            <person name="Honan T."/>
            <person name="Horn A."/>
            <person name="Houde N."/>
            <person name="Hughes L."/>
            <person name="Hulme W."/>
            <person name="Husby E."/>
            <person name="Iliev I."/>
            <person name="Jaffe D."/>
            <person name="Jones C."/>
            <person name="Kamal M."/>
            <person name="Kamat A."/>
            <person name="Kamvysselis M."/>
            <person name="Karlsson E."/>
            <person name="Kells C."/>
            <person name="Kieu A."/>
            <person name="Kisner P."/>
            <person name="Kodira C."/>
            <person name="Kulbokas E."/>
            <person name="Labutti K."/>
            <person name="Lama D."/>
            <person name="Landers T."/>
            <person name="Leger J."/>
            <person name="Levine S."/>
            <person name="Lewis D."/>
            <person name="Lewis T."/>
            <person name="Lindblad-toh K."/>
            <person name="Liu X."/>
            <person name="Lokyitsang T."/>
            <person name="Lokyitsang Y."/>
            <person name="Lucien O."/>
            <person name="Lui A."/>
            <person name="Ma L.J."/>
            <person name="Mabbitt R."/>
            <person name="Macdonald J."/>
            <person name="Maclean C."/>
            <person name="Major J."/>
            <person name="Manning J."/>
            <person name="Marabella R."/>
            <person name="Maru K."/>
            <person name="Matthews C."/>
            <person name="Mauceli E."/>
            <person name="Mccarthy M."/>
            <person name="Mcdonough S."/>
            <person name="Mcghee T."/>
            <person name="Meldrim J."/>
            <person name="Meneus L."/>
            <person name="Mesirov J."/>
            <person name="Mihalev A."/>
            <person name="Mihova T."/>
            <person name="Mikkelsen T."/>
            <person name="Mlenga V."/>
            <person name="Moru K."/>
            <person name="Mozes J."/>
            <person name="Mulrain L."/>
            <person name="Munson G."/>
            <person name="Naylor J."/>
            <person name="Newes C."/>
            <person name="Nguyen C."/>
            <person name="Nguyen N."/>
            <person name="Nguyen T."/>
            <person name="Nicol R."/>
            <person name="Nielsen C."/>
            <person name="Nizzari M."/>
            <person name="Norbu C."/>
            <person name="Norbu N."/>
            <person name="O'donnell P."/>
            <person name="Okoawo O."/>
            <person name="O'leary S."/>
            <person name="Omotosho B."/>
            <person name="O'neill K."/>
            <person name="Osman S."/>
            <person name="Parker S."/>
            <person name="Perrin D."/>
            <person name="Phunkhang P."/>
            <person name="Piqani B."/>
            <person name="Purcell S."/>
            <person name="Rachupka T."/>
            <person name="Ramasamy U."/>
            <person name="Rameau R."/>
            <person name="Ray V."/>
            <person name="Raymond C."/>
            <person name="Retta R."/>
            <person name="Richardson S."/>
            <person name="Rise C."/>
            <person name="Rodriguez J."/>
            <person name="Rogers J."/>
            <person name="Rogov P."/>
            <person name="Rutman M."/>
            <person name="Schupbach R."/>
            <person name="Seaman C."/>
            <person name="Settipalli S."/>
            <person name="Sharpe T."/>
            <person name="Sheridan J."/>
            <person name="Sherpa N."/>
            <person name="Shi J."/>
            <person name="Smirnov S."/>
            <person name="Smith C."/>
            <person name="Sougnez C."/>
            <person name="Spencer B."/>
            <person name="Stalker J."/>
            <person name="Stange-thomann N."/>
            <person name="Stavropoulos S."/>
            <person name="Stetson K."/>
            <person name="Stone C."/>
            <person name="Stone S."/>
            <person name="Stubbs M."/>
            <person name="Talamas J."/>
            <person name="Tchuinga P."/>
            <person name="Tenzing P."/>
            <person name="Tesfaye S."/>
            <person name="Theodore J."/>
            <person name="Thoulutsang Y."/>
            <person name="Topham K."/>
            <person name="Towey S."/>
            <person name="Tsamla T."/>
            <person name="Tsomo N."/>
            <person name="Vallee D."/>
            <person name="Vassiliev H."/>
            <person name="Venkataraman V."/>
            <person name="Vinson J."/>
            <person name="Vo A."/>
            <person name="Wade C."/>
            <person name="Wang S."/>
            <person name="Wangchuk T."/>
            <person name="Wangdi T."/>
            <person name="Whittaker C."/>
            <person name="Wilkinson J."/>
            <person name="Wu Y."/>
            <person name="Wyman D."/>
            <person name="Yadav S."/>
            <person name="Yang S."/>
            <person name="Yang X."/>
            <person name="Yeager S."/>
            <person name="Yee E."/>
            <person name="Young G."/>
            <person name="Zainoun J."/>
            <person name="Zembeck L."/>
            <person name="Zimmer A."/>
            <person name="Zody M."/>
            <person name="Lander E."/>
        </authorList>
    </citation>
    <scope>NUCLEOTIDE SEQUENCE [LARGE SCALE GENOMIC DNA]</scope>
</reference>
<dbReference type="InterPro" id="IPR027417">
    <property type="entry name" value="P-loop_NTPase"/>
</dbReference>
<organism evidence="2 3">
    <name type="scientific">Ciona savignyi</name>
    <name type="common">Pacific transparent sea squirt</name>
    <dbReference type="NCBI Taxonomy" id="51511"/>
    <lineage>
        <taxon>Eukaryota</taxon>
        <taxon>Metazoa</taxon>
        <taxon>Chordata</taxon>
        <taxon>Tunicata</taxon>
        <taxon>Ascidiacea</taxon>
        <taxon>Phlebobranchia</taxon>
        <taxon>Cionidae</taxon>
        <taxon>Ciona</taxon>
    </lineage>
</organism>
<feature type="domain" description="NACHT" evidence="1">
    <location>
        <begin position="51"/>
        <end position="208"/>
    </location>
</feature>
<evidence type="ECO:0000313" key="2">
    <source>
        <dbReference type="Ensembl" id="ENSCSAVP00000015664.1"/>
    </source>
</evidence>
<sequence length="223" mass="25410">MSETSLYDSGFISDDVFRPTQPAGLAAVPRPSSERVQFDEILSRFRDQRFIGLVGAPGSGKTTCSKRLAKTVGKKCFFLKFMDMNYDSEISLKELIVDKPFRSLSVSLRQHAFEWILNNQAECVFILDGYDQARWRLPTRPINATPYDQIDIAHLIANICLGQLLQDSCIIFTSRQYSMISIPYDLRPKVIILLQDFNMEDTKTLFCALSSRMDKKLTTSPET</sequence>
<name>H2ZDJ8_CIOSA</name>
<accession>H2ZDJ8</accession>
<dbReference type="AlphaFoldDB" id="H2ZDJ8"/>
<evidence type="ECO:0000313" key="3">
    <source>
        <dbReference type="Proteomes" id="UP000007875"/>
    </source>
</evidence>
<dbReference type="Proteomes" id="UP000007875">
    <property type="component" value="Unassembled WGS sequence"/>
</dbReference>
<evidence type="ECO:0000259" key="1">
    <source>
        <dbReference type="Pfam" id="PF05729"/>
    </source>
</evidence>
<dbReference type="Ensembl" id="ENSCSAVT00000015843.1">
    <property type="protein sequence ID" value="ENSCSAVP00000015664.1"/>
    <property type="gene ID" value="ENSCSAVG00000009205.1"/>
</dbReference>
<dbReference type="InParanoid" id="H2ZDJ8"/>
<reference evidence="2" key="2">
    <citation type="submission" date="2025-08" db="UniProtKB">
        <authorList>
            <consortium name="Ensembl"/>
        </authorList>
    </citation>
    <scope>IDENTIFICATION</scope>
</reference>
<dbReference type="HOGENOM" id="CLU_1242573_0_0_1"/>
<reference evidence="2" key="3">
    <citation type="submission" date="2025-09" db="UniProtKB">
        <authorList>
            <consortium name="Ensembl"/>
        </authorList>
    </citation>
    <scope>IDENTIFICATION</scope>
</reference>
<protein>
    <recommendedName>
        <fullName evidence="1">NACHT domain-containing protein</fullName>
    </recommendedName>
</protein>
<dbReference type="SUPFAM" id="SSF52540">
    <property type="entry name" value="P-loop containing nucleoside triphosphate hydrolases"/>
    <property type="match status" value="1"/>
</dbReference>
<keyword evidence="3" id="KW-1185">Reference proteome</keyword>
<dbReference type="Gene3D" id="3.40.50.300">
    <property type="entry name" value="P-loop containing nucleotide triphosphate hydrolases"/>
    <property type="match status" value="1"/>
</dbReference>
<proteinExistence type="predicted"/>
<dbReference type="Pfam" id="PF05729">
    <property type="entry name" value="NACHT"/>
    <property type="match status" value="1"/>
</dbReference>
<dbReference type="InterPro" id="IPR007111">
    <property type="entry name" value="NACHT_NTPase"/>
</dbReference>
<dbReference type="OMA" id="HAFEWIL"/>